<accession>A0A8A1LZF0</accession>
<gene>
    <name evidence="2" type="ORF">I7I53_11752</name>
</gene>
<dbReference type="AlphaFoldDB" id="A0A8A1LZF0"/>
<reference evidence="2" key="1">
    <citation type="submission" date="2021-01" db="EMBL/GenBank/DDBJ databases">
        <title>Chromosome-level genome assembly of a human fungal pathogen reveals clustering of transcriptionally co-regulated genes.</title>
        <authorList>
            <person name="Voorhies M."/>
            <person name="Cohen S."/>
            <person name="Shea T.P."/>
            <person name="Petrus S."/>
            <person name="Munoz J.F."/>
            <person name="Poplawski S."/>
            <person name="Goldman W.E."/>
            <person name="Michael T."/>
            <person name="Cuomo C.A."/>
            <person name="Sil A."/>
            <person name="Beyhan S."/>
        </authorList>
    </citation>
    <scope>NUCLEOTIDE SEQUENCE</scope>
    <source>
        <strain evidence="2">H88</strain>
    </source>
</reference>
<dbReference type="VEuPathDB" id="FungiDB:I7I53_11752"/>
<evidence type="ECO:0000313" key="2">
    <source>
        <dbReference type="EMBL" id="QSS57542.1"/>
    </source>
</evidence>
<sequence length="90" mass="10077">MITSRSSRPQSTSMSNKMAMSARNRQRLPPTFSSVCLLAQSGNLGIERGDNDRVSLLRSLLSCVGEQEKKKRQNAKSLYDLLSIILWVGY</sequence>
<proteinExistence type="predicted"/>
<feature type="compositionally biased region" description="Low complexity" evidence="1">
    <location>
        <begin position="1"/>
        <end position="15"/>
    </location>
</feature>
<organism evidence="2 3">
    <name type="scientific">Ajellomyces capsulatus (strain H88)</name>
    <name type="common">Darling's disease fungus</name>
    <name type="synonym">Histoplasma capsulatum</name>
    <dbReference type="NCBI Taxonomy" id="544711"/>
    <lineage>
        <taxon>Eukaryota</taxon>
        <taxon>Fungi</taxon>
        <taxon>Dikarya</taxon>
        <taxon>Ascomycota</taxon>
        <taxon>Pezizomycotina</taxon>
        <taxon>Eurotiomycetes</taxon>
        <taxon>Eurotiomycetidae</taxon>
        <taxon>Onygenales</taxon>
        <taxon>Ajellomycetaceae</taxon>
        <taxon>Histoplasma</taxon>
    </lineage>
</organism>
<protein>
    <submittedName>
        <fullName evidence="2">Uncharacterized protein</fullName>
    </submittedName>
</protein>
<name>A0A8A1LZF0_AJEC8</name>
<evidence type="ECO:0000313" key="3">
    <source>
        <dbReference type="Proteomes" id="UP000663419"/>
    </source>
</evidence>
<dbReference type="EMBL" id="CP069107">
    <property type="protein sequence ID" value="QSS57542.1"/>
    <property type="molecule type" value="Genomic_DNA"/>
</dbReference>
<dbReference type="Proteomes" id="UP000663419">
    <property type="component" value="Chromosome 6"/>
</dbReference>
<feature type="region of interest" description="Disordered" evidence="1">
    <location>
        <begin position="1"/>
        <end position="24"/>
    </location>
</feature>
<evidence type="ECO:0000256" key="1">
    <source>
        <dbReference type="SAM" id="MobiDB-lite"/>
    </source>
</evidence>